<gene>
    <name evidence="11" type="ORF">FHP08_17635</name>
</gene>
<keyword evidence="12" id="KW-1185">Reference proteome</keyword>
<dbReference type="InterPro" id="IPR001179">
    <property type="entry name" value="PPIase_FKBP_dom"/>
</dbReference>
<comment type="similarity">
    <text evidence="3">Belongs to the FKBP-type PPIase family.</text>
</comment>
<evidence type="ECO:0000256" key="6">
    <source>
        <dbReference type="ARBA" id="ARBA00023186"/>
    </source>
</evidence>
<dbReference type="Proteomes" id="UP000321548">
    <property type="component" value="Unassembled WGS sequence"/>
</dbReference>
<dbReference type="SUPFAM" id="SSF54534">
    <property type="entry name" value="FKBP-like"/>
    <property type="match status" value="1"/>
</dbReference>
<protein>
    <recommendedName>
        <fullName evidence="9">peptidylprolyl isomerase</fullName>
        <ecNumber evidence="9">5.2.1.8</ecNumber>
    </recommendedName>
</protein>
<evidence type="ECO:0000256" key="7">
    <source>
        <dbReference type="ARBA" id="ARBA00023235"/>
    </source>
</evidence>
<evidence type="ECO:0000256" key="3">
    <source>
        <dbReference type="ARBA" id="ARBA00006577"/>
    </source>
</evidence>
<comment type="function">
    <text evidence="8">Also involved in hydrogenase metallocenter assembly, probably by participating in the nickel insertion step. This function in hydrogenase biosynthesis requires chaperone activity and the presence of the metal-binding domain, but not PPIase activity.</text>
</comment>
<evidence type="ECO:0000259" key="10">
    <source>
        <dbReference type="PROSITE" id="PS50059"/>
    </source>
</evidence>
<evidence type="ECO:0000256" key="2">
    <source>
        <dbReference type="ARBA" id="ARBA00004496"/>
    </source>
</evidence>
<dbReference type="Gene3D" id="3.10.50.40">
    <property type="match status" value="1"/>
</dbReference>
<dbReference type="GO" id="GO:0042026">
    <property type="term" value="P:protein refolding"/>
    <property type="evidence" value="ECO:0007669"/>
    <property type="project" value="UniProtKB-ARBA"/>
</dbReference>
<dbReference type="PROSITE" id="PS50059">
    <property type="entry name" value="FKBP_PPIASE"/>
    <property type="match status" value="1"/>
</dbReference>
<organism evidence="11 12">
    <name type="scientific">Zeimonas arvi</name>
    <dbReference type="NCBI Taxonomy" id="2498847"/>
    <lineage>
        <taxon>Bacteria</taxon>
        <taxon>Pseudomonadati</taxon>
        <taxon>Pseudomonadota</taxon>
        <taxon>Betaproteobacteria</taxon>
        <taxon>Burkholderiales</taxon>
        <taxon>Burkholderiaceae</taxon>
        <taxon>Zeimonas</taxon>
    </lineage>
</organism>
<evidence type="ECO:0000256" key="4">
    <source>
        <dbReference type="ARBA" id="ARBA00022490"/>
    </source>
</evidence>
<keyword evidence="4" id="KW-0963">Cytoplasm</keyword>
<dbReference type="PANTHER" id="PTHR47861:SF3">
    <property type="entry name" value="FKBP-TYPE PEPTIDYL-PROLYL CIS-TRANS ISOMERASE SLYD"/>
    <property type="match status" value="1"/>
</dbReference>
<keyword evidence="6" id="KW-0143">Chaperone</keyword>
<reference evidence="11 12" key="1">
    <citation type="submission" date="2019-06" db="EMBL/GenBank/DDBJ databases">
        <title>Quisquiliibacterium sp. nov., isolated from a maize field.</title>
        <authorList>
            <person name="Lin S.-Y."/>
            <person name="Tsai C.-F."/>
            <person name="Young C.-C."/>
        </authorList>
    </citation>
    <scope>NUCLEOTIDE SEQUENCE [LARGE SCALE GENOMIC DNA]</scope>
    <source>
        <strain evidence="11 12">CC-CFT501</strain>
    </source>
</reference>
<accession>A0A5C8NNC1</accession>
<keyword evidence="5 9" id="KW-0697">Rotamase</keyword>
<name>A0A5C8NNC1_9BURK</name>
<evidence type="ECO:0000256" key="8">
    <source>
        <dbReference type="ARBA" id="ARBA00037071"/>
    </source>
</evidence>
<comment type="caution">
    <text evidence="11">The sequence shown here is derived from an EMBL/GenBank/DDBJ whole genome shotgun (WGS) entry which is preliminary data.</text>
</comment>
<evidence type="ECO:0000313" key="11">
    <source>
        <dbReference type="EMBL" id="TXL62646.1"/>
    </source>
</evidence>
<dbReference type="EC" id="5.2.1.8" evidence="9"/>
<comment type="subcellular location">
    <subcellularLocation>
        <location evidence="2">Cytoplasm</location>
    </subcellularLocation>
</comment>
<keyword evidence="7 9" id="KW-0413">Isomerase</keyword>
<dbReference type="PANTHER" id="PTHR47861">
    <property type="entry name" value="FKBP-TYPE PEPTIDYL-PROLYL CIS-TRANS ISOMERASE SLYD"/>
    <property type="match status" value="1"/>
</dbReference>
<dbReference type="RefSeq" id="WP_147705819.1">
    <property type="nucleotide sequence ID" value="NZ_VDUY01000009.1"/>
</dbReference>
<dbReference type="EMBL" id="VDUY01000009">
    <property type="protein sequence ID" value="TXL62646.1"/>
    <property type="molecule type" value="Genomic_DNA"/>
</dbReference>
<evidence type="ECO:0000256" key="5">
    <source>
        <dbReference type="ARBA" id="ARBA00023110"/>
    </source>
</evidence>
<dbReference type="GO" id="GO:0003755">
    <property type="term" value="F:peptidyl-prolyl cis-trans isomerase activity"/>
    <property type="evidence" value="ECO:0007669"/>
    <property type="project" value="UniProtKB-KW"/>
</dbReference>
<evidence type="ECO:0000256" key="1">
    <source>
        <dbReference type="ARBA" id="ARBA00000971"/>
    </source>
</evidence>
<sequence>MQLEVANDRWVTVHYRLFDSSGEAVENGEREITYLHGGYGDVFEPIERALAGQAAGFETSLYLEPEQTFGDYDPGLVRLAPRESLPEKLEEGMGFEGVPGEAPDGRIWIVTDIAGNQVVLDGNHPLAGMALRFELKIVEVSEADEDEIAEYRARGDAEA</sequence>
<comment type="catalytic activity">
    <reaction evidence="1 9">
        <text>[protein]-peptidylproline (omega=180) = [protein]-peptidylproline (omega=0)</text>
        <dbReference type="Rhea" id="RHEA:16237"/>
        <dbReference type="Rhea" id="RHEA-COMP:10747"/>
        <dbReference type="Rhea" id="RHEA-COMP:10748"/>
        <dbReference type="ChEBI" id="CHEBI:83833"/>
        <dbReference type="ChEBI" id="CHEBI:83834"/>
        <dbReference type="EC" id="5.2.1.8"/>
    </reaction>
</comment>
<proteinExistence type="inferred from homology"/>
<dbReference type="AlphaFoldDB" id="A0A5C8NNC1"/>
<dbReference type="OrthoDB" id="9808891at2"/>
<evidence type="ECO:0000313" key="12">
    <source>
        <dbReference type="Proteomes" id="UP000321548"/>
    </source>
</evidence>
<dbReference type="GO" id="GO:0005737">
    <property type="term" value="C:cytoplasm"/>
    <property type="evidence" value="ECO:0007669"/>
    <property type="project" value="UniProtKB-SubCell"/>
</dbReference>
<dbReference type="InterPro" id="IPR046357">
    <property type="entry name" value="PPIase_dom_sf"/>
</dbReference>
<feature type="domain" description="PPIase FKBP-type" evidence="10">
    <location>
        <begin position="8"/>
        <end position="90"/>
    </location>
</feature>
<evidence type="ECO:0000256" key="9">
    <source>
        <dbReference type="PROSITE-ProRule" id="PRU00277"/>
    </source>
</evidence>